<protein>
    <recommendedName>
        <fullName evidence="7">2Fe-2S ferredoxin-type domain-containing protein</fullName>
    </recommendedName>
</protein>
<evidence type="ECO:0000313" key="8">
    <source>
        <dbReference type="EMBL" id="KAK7056613.1"/>
    </source>
</evidence>
<evidence type="ECO:0000256" key="3">
    <source>
        <dbReference type="ARBA" id="ARBA00022723"/>
    </source>
</evidence>
<name>A0AAW0DWP1_9AGAR</name>
<dbReference type="Gene3D" id="3.10.20.30">
    <property type="match status" value="1"/>
</dbReference>
<evidence type="ECO:0000256" key="4">
    <source>
        <dbReference type="ARBA" id="ARBA00023004"/>
    </source>
</evidence>
<dbReference type="GO" id="GO:0009055">
    <property type="term" value="F:electron transfer activity"/>
    <property type="evidence" value="ECO:0007669"/>
    <property type="project" value="TreeGrafter"/>
</dbReference>
<dbReference type="GO" id="GO:0140647">
    <property type="term" value="P:P450-containing electron transport chain"/>
    <property type="evidence" value="ECO:0007669"/>
    <property type="project" value="InterPro"/>
</dbReference>
<dbReference type="Gene3D" id="3.40.50.150">
    <property type="entry name" value="Vaccinia Virus protein VP39"/>
    <property type="match status" value="1"/>
</dbReference>
<comment type="cofactor">
    <cofactor evidence="6">
        <name>[2Fe-2S] cluster</name>
        <dbReference type="ChEBI" id="CHEBI:190135"/>
    </cofactor>
</comment>
<sequence length="551" mass="61679">MHFKDSKGNLIKTVEANEGDDILAIAHEYDIDLEGACEGSVACSTCHVILEPDVYDKLPEPEDDENDMLDMAFGLTDTSRLGCQVKLTKELDGLTATLPSATRNMFVDVRMSSLSSNQAAEDPDKSGWSASQYNKSASFVYSAAYTSPVLELLSAKPGERIIDFGCGSGEVTLELERVVRPSGGCVVGVDASESMIHKAKKNGLEHAFVADIQALESIPVSLNLSNDKFDAVFTNAALHWCKRDPEGVIKSAKQLLKKSGRFVGEMGGFMNCIGVRSALHLVTKRRGYDSTKLDPWFFPSPEEYSKLLKSQGFDVTHISLTPRFTPLPQGMMSWLRLFARNSWLSGIEEAEATDILKEVEDICRVDCQDGDGNWAFMSTQFDPENAQNMEEIEKQFAVRAVEQAQAYWNLLGKVPPKDLKLTQIDDEIFDDLMKTFPELAEPPHEKLAKLDEDWMKSKEGKERWRNFINRYEKKVQDFNFGCLVRIYAAGEYNENNTMFVTLLQVNDIYRSLKTQLTRTSSPKFYAIEIARNRLGLNDKAHEIAKSDASAS</sequence>
<dbReference type="PANTHER" id="PTHR23426:SF65">
    <property type="entry name" value="FERREDOXIN-2, MITOCHONDRIAL"/>
    <property type="match status" value="1"/>
</dbReference>
<dbReference type="Pfam" id="PF13847">
    <property type="entry name" value="Methyltransf_31"/>
    <property type="match status" value="1"/>
</dbReference>
<feature type="domain" description="2Fe-2S ferredoxin-type" evidence="7">
    <location>
        <begin position="1"/>
        <end position="102"/>
    </location>
</feature>
<gene>
    <name evidence="8" type="ORF">VNI00_002330</name>
</gene>
<evidence type="ECO:0000256" key="2">
    <source>
        <dbReference type="ARBA" id="ARBA00022714"/>
    </source>
</evidence>
<dbReference type="PROSITE" id="PS00814">
    <property type="entry name" value="ADX"/>
    <property type="match status" value="1"/>
</dbReference>
<reference evidence="8 9" key="1">
    <citation type="submission" date="2024-01" db="EMBL/GenBank/DDBJ databases">
        <title>A draft genome for a cacao thread blight-causing isolate of Paramarasmius palmivorus.</title>
        <authorList>
            <person name="Baruah I.K."/>
            <person name="Bukari Y."/>
            <person name="Amoako-Attah I."/>
            <person name="Meinhardt L.W."/>
            <person name="Bailey B.A."/>
            <person name="Cohen S.P."/>
        </authorList>
    </citation>
    <scope>NUCLEOTIDE SEQUENCE [LARGE SCALE GENOMIC DNA]</scope>
    <source>
        <strain evidence="8 9">GH-12</strain>
    </source>
</reference>
<dbReference type="PRINTS" id="PR00355">
    <property type="entry name" value="ADRENODOXIN"/>
</dbReference>
<accession>A0AAW0DWP1</accession>
<dbReference type="InterPro" id="IPR018298">
    <property type="entry name" value="Adrenodoxin_Fe-S_BS"/>
</dbReference>
<evidence type="ECO:0000256" key="6">
    <source>
        <dbReference type="ARBA" id="ARBA00034078"/>
    </source>
</evidence>
<organism evidence="8 9">
    <name type="scientific">Paramarasmius palmivorus</name>
    <dbReference type="NCBI Taxonomy" id="297713"/>
    <lineage>
        <taxon>Eukaryota</taxon>
        <taxon>Fungi</taxon>
        <taxon>Dikarya</taxon>
        <taxon>Basidiomycota</taxon>
        <taxon>Agaricomycotina</taxon>
        <taxon>Agaricomycetes</taxon>
        <taxon>Agaricomycetidae</taxon>
        <taxon>Agaricales</taxon>
        <taxon>Marasmiineae</taxon>
        <taxon>Marasmiaceae</taxon>
        <taxon>Paramarasmius</taxon>
    </lineage>
</organism>
<dbReference type="CDD" id="cd00207">
    <property type="entry name" value="fer2"/>
    <property type="match status" value="1"/>
</dbReference>
<keyword evidence="4" id="KW-0408">Iron</keyword>
<keyword evidence="9" id="KW-1185">Reference proteome</keyword>
<dbReference type="EMBL" id="JAYKXP010000006">
    <property type="protein sequence ID" value="KAK7056613.1"/>
    <property type="molecule type" value="Genomic_DNA"/>
</dbReference>
<dbReference type="SUPFAM" id="SSF53335">
    <property type="entry name" value="S-adenosyl-L-methionine-dependent methyltransferases"/>
    <property type="match status" value="1"/>
</dbReference>
<evidence type="ECO:0000313" key="9">
    <source>
        <dbReference type="Proteomes" id="UP001383192"/>
    </source>
</evidence>
<proteinExistence type="inferred from homology"/>
<dbReference type="PANTHER" id="PTHR23426">
    <property type="entry name" value="FERREDOXIN/ADRENODOXIN"/>
    <property type="match status" value="1"/>
</dbReference>
<keyword evidence="5" id="KW-0411">Iron-sulfur</keyword>
<keyword evidence="2" id="KW-0001">2Fe-2S</keyword>
<dbReference type="InterPro" id="IPR029063">
    <property type="entry name" value="SAM-dependent_MTases_sf"/>
</dbReference>
<dbReference type="GO" id="GO:0046872">
    <property type="term" value="F:metal ion binding"/>
    <property type="evidence" value="ECO:0007669"/>
    <property type="project" value="UniProtKB-KW"/>
</dbReference>
<dbReference type="Pfam" id="PF00111">
    <property type="entry name" value="Fer2"/>
    <property type="match status" value="1"/>
</dbReference>
<dbReference type="InterPro" id="IPR021148">
    <property type="entry name" value="Polysacc_synth_dom"/>
</dbReference>
<dbReference type="Pfam" id="PF04669">
    <property type="entry name" value="PBDC1"/>
    <property type="match status" value="1"/>
</dbReference>
<evidence type="ECO:0000256" key="5">
    <source>
        <dbReference type="ARBA" id="ARBA00023014"/>
    </source>
</evidence>
<evidence type="ECO:0000256" key="1">
    <source>
        <dbReference type="ARBA" id="ARBA00010914"/>
    </source>
</evidence>
<dbReference type="AlphaFoldDB" id="A0AAW0DWP1"/>
<dbReference type="InterPro" id="IPR001041">
    <property type="entry name" value="2Fe-2S_ferredoxin-type"/>
</dbReference>
<dbReference type="InterPro" id="IPR036010">
    <property type="entry name" value="2Fe-2S_ferredoxin-like_sf"/>
</dbReference>
<dbReference type="InterPro" id="IPR001055">
    <property type="entry name" value="Adrenodoxin-like"/>
</dbReference>
<dbReference type="InterPro" id="IPR012675">
    <property type="entry name" value="Beta-grasp_dom_sf"/>
</dbReference>
<dbReference type="PROSITE" id="PS51085">
    <property type="entry name" value="2FE2S_FER_2"/>
    <property type="match status" value="1"/>
</dbReference>
<dbReference type="GO" id="GO:0005739">
    <property type="term" value="C:mitochondrion"/>
    <property type="evidence" value="ECO:0007669"/>
    <property type="project" value="TreeGrafter"/>
</dbReference>
<dbReference type="InterPro" id="IPR023139">
    <property type="entry name" value="PBDC1-like_dom_sf"/>
</dbReference>
<dbReference type="Gene3D" id="1.10.3560.10">
    <property type="entry name" value="yst0336 like domain"/>
    <property type="match status" value="1"/>
</dbReference>
<evidence type="ECO:0000259" key="7">
    <source>
        <dbReference type="PROSITE" id="PS51085"/>
    </source>
</evidence>
<comment type="similarity">
    <text evidence="1">Belongs to the adrenodoxin/putidaredoxin family.</text>
</comment>
<dbReference type="SUPFAM" id="SSF54292">
    <property type="entry name" value="2Fe-2S ferredoxin-like"/>
    <property type="match status" value="1"/>
</dbReference>
<comment type="caution">
    <text evidence="8">The sequence shown here is derived from an EMBL/GenBank/DDBJ whole genome shotgun (WGS) entry which is preliminary data.</text>
</comment>
<keyword evidence="3" id="KW-0479">Metal-binding</keyword>
<dbReference type="GO" id="GO:0051537">
    <property type="term" value="F:2 iron, 2 sulfur cluster binding"/>
    <property type="evidence" value="ECO:0007669"/>
    <property type="project" value="UniProtKB-KW"/>
</dbReference>
<dbReference type="CDD" id="cd02440">
    <property type="entry name" value="AdoMet_MTases"/>
    <property type="match status" value="1"/>
</dbReference>
<dbReference type="Proteomes" id="UP001383192">
    <property type="component" value="Unassembled WGS sequence"/>
</dbReference>
<dbReference type="InterPro" id="IPR025714">
    <property type="entry name" value="Methyltranfer_dom"/>
</dbReference>